<dbReference type="InterPro" id="IPR049326">
    <property type="entry name" value="Rhodopsin_dom_fungi"/>
</dbReference>
<dbReference type="PANTHER" id="PTHR33048:SF47">
    <property type="entry name" value="INTEGRAL MEMBRANE PROTEIN-RELATED"/>
    <property type="match status" value="1"/>
</dbReference>
<evidence type="ECO:0000259" key="8">
    <source>
        <dbReference type="Pfam" id="PF20684"/>
    </source>
</evidence>
<evidence type="ECO:0000256" key="1">
    <source>
        <dbReference type="ARBA" id="ARBA00004141"/>
    </source>
</evidence>
<gene>
    <name evidence="9" type="ORF">PG993_012540</name>
</gene>
<reference evidence="9 10" key="1">
    <citation type="submission" date="2023-01" db="EMBL/GenBank/DDBJ databases">
        <title>Analysis of 21 Apiospora genomes using comparative genomics revels a genus with tremendous synthesis potential of carbohydrate active enzymes and secondary metabolites.</title>
        <authorList>
            <person name="Sorensen T."/>
        </authorList>
    </citation>
    <scope>NUCLEOTIDE SEQUENCE [LARGE SCALE GENOMIC DNA]</scope>
    <source>
        <strain evidence="9 10">CBS 33761</strain>
    </source>
</reference>
<evidence type="ECO:0000256" key="4">
    <source>
        <dbReference type="ARBA" id="ARBA00023136"/>
    </source>
</evidence>
<comment type="similarity">
    <text evidence="5">Belongs to the SAT4 family.</text>
</comment>
<dbReference type="PANTHER" id="PTHR33048">
    <property type="entry name" value="PTH11-LIKE INTEGRAL MEMBRANE PROTEIN (AFU_ORTHOLOGUE AFUA_5G11245)"/>
    <property type="match status" value="1"/>
</dbReference>
<dbReference type="EMBL" id="JAQQWK010000011">
    <property type="protein sequence ID" value="KAK8024474.1"/>
    <property type="molecule type" value="Genomic_DNA"/>
</dbReference>
<evidence type="ECO:0000256" key="3">
    <source>
        <dbReference type="ARBA" id="ARBA00022989"/>
    </source>
</evidence>
<comment type="subcellular location">
    <subcellularLocation>
        <location evidence="1">Membrane</location>
        <topology evidence="1">Multi-pass membrane protein</topology>
    </subcellularLocation>
</comment>
<organism evidence="9 10">
    <name type="scientific">Apiospora rasikravindrae</name>
    <dbReference type="NCBI Taxonomy" id="990691"/>
    <lineage>
        <taxon>Eukaryota</taxon>
        <taxon>Fungi</taxon>
        <taxon>Dikarya</taxon>
        <taxon>Ascomycota</taxon>
        <taxon>Pezizomycotina</taxon>
        <taxon>Sordariomycetes</taxon>
        <taxon>Xylariomycetidae</taxon>
        <taxon>Amphisphaeriales</taxon>
        <taxon>Apiosporaceae</taxon>
        <taxon>Apiospora</taxon>
    </lineage>
</organism>
<sequence>MNLAPRQSLEGVTPLGVSYTSFIKRLARGQGPLRRALCLHAVSTLVFEAPRRLFWDDAFASFAFVLVLITAAIWQWGAGDMYHVLNVQAGVEPYDEEQFLPRMRQWLLASLVAMVLFYTSLVSIKLAFLFFFRRLGASIQRFRRVWWPVLGVSLGSYIVAVGNLRYQCLVGPVETVLEECNEAPSVSFETTTLKANCVLDVLTDFMTSQVSDPHDSVCAYTMEAIAVSCLSAFPQLFGSSRSRKPAFTPSESFLKRMSRIRSKRNLGQERDTLADMVFMAQPTALANARIDPENPPQTIQDCRQTVLLPKVYDPVVYSFKGAPRDPSLEDGDQIQPRVEFTVTK</sequence>
<evidence type="ECO:0000256" key="2">
    <source>
        <dbReference type="ARBA" id="ARBA00022692"/>
    </source>
</evidence>
<keyword evidence="2 7" id="KW-0812">Transmembrane</keyword>
<dbReference type="Pfam" id="PF20684">
    <property type="entry name" value="Fung_rhodopsin"/>
    <property type="match status" value="1"/>
</dbReference>
<name>A0ABR1S2Q1_9PEZI</name>
<protein>
    <recommendedName>
        <fullName evidence="8">Rhodopsin domain-containing protein</fullName>
    </recommendedName>
</protein>
<feature type="transmembrane region" description="Helical" evidence="7">
    <location>
        <begin position="58"/>
        <end position="77"/>
    </location>
</feature>
<proteinExistence type="inferred from homology"/>
<feature type="transmembrane region" description="Helical" evidence="7">
    <location>
        <begin position="106"/>
        <end position="132"/>
    </location>
</feature>
<dbReference type="Proteomes" id="UP001444661">
    <property type="component" value="Unassembled WGS sequence"/>
</dbReference>
<evidence type="ECO:0000313" key="9">
    <source>
        <dbReference type="EMBL" id="KAK8024474.1"/>
    </source>
</evidence>
<evidence type="ECO:0000256" key="5">
    <source>
        <dbReference type="ARBA" id="ARBA00038359"/>
    </source>
</evidence>
<keyword evidence="4 7" id="KW-0472">Membrane</keyword>
<accession>A0ABR1S2Q1</accession>
<feature type="region of interest" description="Disordered" evidence="6">
    <location>
        <begin position="323"/>
        <end position="344"/>
    </location>
</feature>
<feature type="transmembrane region" description="Helical" evidence="7">
    <location>
        <begin position="144"/>
        <end position="164"/>
    </location>
</feature>
<keyword evidence="10" id="KW-1185">Reference proteome</keyword>
<dbReference type="InterPro" id="IPR052337">
    <property type="entry name" value="SAT4-like"/>
</dbReference>
<keyword evidence="3 7" id="KW-1133">Transmembrane helix</keyword>
<evidence type="ECO:0000313" key="10">
    <source>
        <dbReference type="Proteomes" id="UP001444661"/>
    </source>
</evidence>
<comment type="caution">
    <text evidence="9">The sequence shown here is derived from an EMBL/GenBank/DDBJ whole genome shotgun (WGS) entry which is preliminary data.</text>
</comment>
<evidence type="ECO:0000256" key="6">
    <source>
        <dbReference type="SAM" id="MobiDB-lite"/>
    </source>
</evidence>
<feature type="domain" description="Rhodopsin" evidence="8">
    <location>
        <begin position="51"/>
        <end position="206"/>
    </location>
</feature>
<evidence type="ECO:0000256" key="7">
    <source>
        <dbReference type="SAM" id="Phobius"/>
    </source>
</evidence>